<name>A0A8H4AAB4_GIGMA</name>
<comment type="caution">
    <text evidence="2">The sequence shown here is derived from an EMBL/GenBank/DDBJ whole genome shotgun (WGS) entry which is preliminary data.</text>
</comment>
<proteinExistence type="predicted"/>
<feature type="compositionally biased region" description="Low complexity" evidence="1">
    <location>
        <begin position="23"/>
        <end position="43"/>
    </location>
</feature>
<accession>A0A8H4AAB4</accession>
<dbReference type="EMBL" id="WTPW01000861">
    <property type="protein sequence ID" value="KAF0473778.1"/>
    <property type="molecule type" value="Genomic_DNA"/>
</dbReference>
<feature type="compositionally biased region" description="Polar residues" evidence="1">
    <location>
        <begin position="1"/>
        <end position="10"/>
    </location>
</feature>
<feature type="region of interest" description="Disordered" evidence="1">
    <location>
        <begin position="1"/>
        <end position="51"/>
    </location>
</feature>
<keyword evidence="3" id="KW-1185">Reference proteome</keyword>
<dbReference type="AlphaFoldDB" id="A0A8H4AAB4"/>
<evidence type="ECO:0000313" key="3">
    <source>
        <dbReference type="Proteomes" id="UP000439903"/>
    </source>
</evidence>
<gene>
    <name evidence="2" type="ORF">F8M41_024827</name>
</gene>
<reference evidence="2 3" key="1">
    <citation type="journal article" date="2019" name="Environ. Microbiol.">
        <title>At the nexus of three kingdoms: the genome of the mycorrhizal fungus Gigaspora margarita provides insights into plant, endobacterial and fungal interactions.</title>
        <authorList>
            <person name="Venice F."/>
            <person name="Ghignone S."/>
            <person name="Salvioli di Fossalunga A."/>
            <person name="Amselem J."/>
            <person name="Novero M."/>
            <person name="Xianan X."/>
            <person name="Sedzielewska Toro K."/>
            <person name="Morin E."/>
            <person name="Lipzen A."/>
            <person name="Grigoriev I.V."/>
            <person name="Henrissat B."/>
            <person name="Martin F.M."/>
            <person name="Bonfante P."/>
        </authorList>
    </citation>
    <scope>NUCLEOTIDE SEQUENCE [LARGE SCALE GENOMIC DNA]</scope>
    <source>
        <strain evidence="2 3">BEG34</strain>
    </source>
</reference>
<organism evidence="2 3">
    <name type="scientific">Gigaspora margarita</name>
    <dbReference type="NCBI Taxonomy" id="4874"/>
    <lineage>
        <taxon>Eukaryota</taxon>
        <taxon>Fungi</taxon>
        <taxon>Fungi incertae sedis</taxon>
        <taxon>Mucoromycota</taxon>
        <taxon>Glomeromycotina</taxon>
        <taxon>Glomeromycetes</taxon>
        <taxon>Diversisporales</taxon>
        <taxon>Gigasporaceae</taxon>
        <taxon>Gigaspora</taxon>
    </lineage>
</organism>
<protein>
    <submittedName>
        <fullName evidence="2">Uncharacterized protein</fullName>
    </submittedName>
</protein>
<dbReference type="Proteomes" id="UP000439903">
    <property type="component" value="Unassembled WGS sequence"/>
</dbReference>
<sequence length="142" mass="16969">MVHTFTTHNIKCSLRRQEQRNTNSNNNSNNDSNNSNNNSDNNSIESDSKERVEIKTACLEEQLVDDRARLAFLGEFPITQEYEAIYNFIHEEEEEIGKEEDIERRLNHLQTYPMIRHYEEMYNSEERRVEEEREVIVVNNDE</sequence>
<evidence type="ECO:0000256" key="1">
    <source>
        <dbReference type="SAM" id="MobiDB-lite"/>
    </source>
</evidence>
<evidence type="ECO:0000313" key="2">
    <source>
        <dbReference type="EMBL" id="KAF0473778.1"/>
    </source>
</evidence>